<reference evidence="2" key="1">
    <citation type="journal article" date="2021" name="Genome Biol. Evol.">
        <title>A High-Quality Reference Genome for a Parasitic Bivalve with Doubly Uniparental Inheritance (Bivalvia: Unionida).</title>
        <authorList>
            <person name="Smith C.H."/>
        </authorList>
    </citation>
    <scope>NUCLEOTIDE SEQUENCE</scope>
    <source>
        <strain evidence="2">CHS0354</strain>
    </source>
</reference>
<dbReference type="EMBL" id="JAEAOA010001197">
    <property type="protein sequence ID" value="KAK3609547.1"/>
    <property type="molecule type" value="Genomic_DNA"/>
</dbReference>
<evidence type="ECO:0000313" key="2">
    <source>
        <dbReference type="EMBL" id="KAK3609547.1"/>
    </source>
</evidence>
<dbReference type="AlphaFoldDB" id="A0AAE0TFP2"/>
<keyword evidence="3" id="KW-1185">Reference proteome</keyword>
<sequence length="191" mass="21922">MIYKLHLYLLMLMQPCCIQAEEEIAGKTNIGEENPYFPLREHREAISAAKNTYTAGNTKCKYGTSCEYYESGKYSYCYTEYTWDFCCTGPCEISDSRTFMYCPTGELSTICGSSGNRTVDGKTCIESHPCGIHETDKSFLDTYWCRTDNNHWWEHCCNPLDPCRDRGDGYGNWCYTGLIIGTGNKWEYCIP</sequence>
<dbReference type="Proteomes" id="UP001195483">
    <property type="component" value="Unassembled WGS sequence"/>
</dbReference>
<protein>
    <submittedName>
        <fullName evidence="2">Uncharacterized protein</fullName>
    </submittedName>
</protein>
<reference evidence="2" key="3">
    <citation type="submission" date="2023-05" db="EMBL/GenBank/DDBJ databases">
        <authorList>
            <person name="Smith C.H."/>
        </authorList>
    </citation>
    <scope>NUCLEOTIDE SEQUENCE</scope>
    <source>
        <strain evidence="2">CHS0354</strain>
        <tissue evidence="2">Mantle</tissue>
    </source>
</reference>
<evidence type="ECO:0000313" key="3">
    <source>
        <dbReference type="Proteomes" id="UP001195483"/>
    </source>
</evidence>
<keyword evidence="1" id="KW-0732">Signal</keyword>
<gene>
    <name evidence="2" type="ORF">CHS0354_019558</name>
</gene>
<evidence type="ECO:0000256" key="1">
    <source>
        <dbReference type="SAM" id="SignalP"/>
    </source>
</evidence>
<feature type="signal peptide" evidence="1">
    <location>
        <begin position="1"/>
        <end position="20"/>
    </location>
</feature>
<feature type="chain" id="PRO_5042274191" evidence="1">
    <location>
        <begin position="21"/>
        <end position="191"/>
    </location>
</feature>
<comment type="caution">
    <text evidence="2">The sequence shown here is derived from an EMBL/GenBank/DDBJ whole genome shotgun (WGS) entry which is preliminary data.</text>
</comment>
<name>A0AAE0TFP2_9BIVA</name>
<proteinExistence type="predicted"/>
<reference evidence="2" key="2">
    <citation type="journal article" date="2021" name="Genome Biol. Evol.">
        <title>Developing a high-quality reference genome for a parasitic bivalve with doubly uniparental inheritance (Bivalvia: Unionida).</title>
        <authorList>
            <person name="Smith C.H."/>
        </authorList>
    </citation>
    <scope>NUCLEOTIDE SEQUENCE</scope>
    <source>
        <strain evidence="2">CHS0354</strain>
        <tissue evidence="2">Mantle</tissue>
    </source>
</reference>
<accession>A0AAE0TFP2</accession>
<organism evidence="2 3">
    <name type="scientific">Potamilus streckersoni</name>
    <dbReference type="NCBI Taxonomy" id="2493646"/>
    <lineage>
        <taxon>Eukaryota</taxon>
        <taxon>Metazoa</taxon>
        <taxon>Spiralia</taxon>
        <taxon>Lophotrochozoa</taxon>
        <taxon>Mollusca</taxon>
        <taxon>Bivalvia</taxon>
        <taxon>Autobranchia</taxon>
        <taxon>Heteroconchia</taxon>
        <taxon>Palaeoheterodonta</taxon>
        <taxon>Unionida</taxon>
        <taxon>Unionoidea</taxon>
        <taxon>Unionidae</taxon>
        <taxon>Ambleminae</taxon>
        <taxon>Lampsilini</taxon>
        <taxon>Potamilus</taxon>
    </lineage>
</organism>